<accession>A0ABP5K5F0</accession>
<dbReference type="EMBL" id="BAAANS010000148">
    <property type="protein sequence ID" value="GAA2127513.1"/>
    <property type="molecule type" value="Genomic_DNA"/>
</dbReference>
<keyword evidence="1" id="KW-0175">Coiled coil</keyword>
<reference evidence="3" key="1">
    <citation type="journal article" date="2019" name="Int. J. Syst. Evol. Microbiol.">
        <title>The Global Catalogue of Microorganisms (GCM) 10K type strain sequencing project: providing services to taxonomists for standard genome sequencing and annotation.</title>
        <authorList>
            <consortium name="The Broad Institute Genomics Platform"/>
            <consortium name="The Broad Institute Genome Sequencing Center for Infectious Disease"/>
            <person name="Wu L."/>
            <person name="Ma J."/>
        </authorList>
    </citation>
    <scope>NUCLEOTIDE SEQUENCE [LARGE SCALE GENOMIC DNA]</scope>
    <source>
        <strain evidence="3">JCM 14559</strain>
    </source>
</reference>
<evidence type="ECO:0000313" key="3">
    <source>
        <dbReference type="Proteomes" id="UP001500897"/>
    </source>
</evidence>
<organism evidence="2 3">
    <name type="scientific">Kitasatospora saccharophila</name>
    <dbReference type="NCBI Taxonomy" id="407973"/>
    <lineage>
        <taxon>Bacteria</taxon>
        <taxon>Bacillati</taxon>
        <taxon>Actinomycetota</taxon>
        <taxon>Actinomycetes</taxon>
        <taxon>Kitasatosporales</taxon>
        <taxon>Streptomycetaceae</taxon>
        <taxon>Kitasatospora</taxon>
    </lineage>
</organism>
<evidence type="ECO:0000313" key="2">
    <source>
        <dbReference type="EMBL" id="GAA2127513.1"/>
    </source>
</evidence>
<gene>
    <name evidence="2" type="ORF">GCM10009759_79780</name>
</gene>
<dbReference type="RefSeq" id="WP_344559724.1">
    <property type="nucleotide sequence ID" value="NZ_BAAANS010000148.1"/>
</dbReference>
<comment type="caution">
    <text evidence="2">The sequence shown here is derived from an EMBL/GenBank/DDBJ whole genome shotgun (WGS) entry which is preliminary data.</text>
</comment>
<sequence length="164" mass="17667">MPSVLGVLERRERVALARAEELRAELERLQAAVAEAEEAARRAVIAREETMEALAEAADDVAGCEAPAVAVPVAVGVGPRVEVPLWREGLGAEVLPPECARILALVERDATGGGEGVRARAMREDLGWPASDAREQAARFRAKRLVERGWLTEVRPGLFSPRTA</sequence>
<feature type="coiled-coil region" evidence="1">
    <location>
        <begin position="9"/>
        <end position="49"/>
    </location>
</feature>
<dbReference type="Proteomes" id="UP001500897">
    <property type="component" value="Unassembled WGS sequence"/>
</dbReference>
<keyword evidence="3" id="KW-1185">Reference proteome</keyword>
<protein>
    <submittedName>
        <fullName evidence="2">Uncharacterized protein</fullName>
    </submittedName>
</protein>
<name>A0ABP5K5F0_9ACTN</name>
<proteinExistence type="predicted"/>
<evidence type="ECO:0000256" key="1">
    <source>
        <dbReference type="SAM" id="Coils"/>
    </source>
</evidence>